<gene>
    <name evidence="2" type="ORF">MNEG_13473</name>
</gene>
<sequence>MRLAAGAAWALEWGQDALLPWPWPAVGTGQPLGELEYRDALAAEVVRFLHDASAACPPALAARPEEIPGPRVAGVPAALLLKEAAYSAAAVGAYELHDFLDYSSWLRGALLQELVSQAPSARPLRRAAARAVGQWVARLEPADRPAAYAAAASAAADPDACVRLAAVAALRALVDDFGFDVATFMGCAAGVMEALAAMLVDSDELDTQTQVFSLLNLIIERLGPDVRPFCDGILQLLPRVWQAAEGQSLLRIQVLAALQLLINVLGPDSPAAYPLLVPLLQHSLDAGSSREPELLEDGLLLWLVALRNAPAPHAPLIQLFPLLLQAMACSTEYIRAGLQIVSSLVLLGGAPFLQQHGPALAAMLAGYIGTVNERGTLLLLPPLDLLLSLFPSEAPALLAPALRRLLALLLGGGEPPGVVANGLGVVARLLLQSPDGFRQLLFSAAADAAGSDGAAPADGLERLVGALAGTWAERFDSIGLPLARKLSALALCALLALPTKAQLAHAAAIVGHVTAVWHEVEATGDAEADGLYCSPLYDAPRGDDGGWGGESLALSEEAAGEAQRRAAMSEAEPLRRLRISAFLRDQLAAASAIHGADLQAAVAGAGEGLGQQLQAVLTAAG</sequence>
<evidence type="ECO:0000313" key="3">
    <source>
        <dbReference type="Proteomes" id="UP000054498"/>
    </source>
</evidence>
<dbReference type="KEGG" id="mng:MNEG_13473"/>
<dbReference type="InterPro" id="IPR016024">
    <property type="entry name" value="ARM-type_fold"/>
</dbReference>
<dbReference type="RefSeq" id="XP_013893509.1">
    <property type="nucleotide sequence ID" value="XM_014038055.1"/>
</dbReference>
<evidence type="ECO:0000313" key="2">
    <source>
        <dbReference type="EMBL" id="KIY94489.1"/>
    </source>
</evidence>
<dbReference type="InterPro" id="IPR058669">
    <property type="entry name" value="TPR_IPO7/11-like"/>
</dbReference>
<dbReference type="AlphaFoldDB" id="A0A0D2LS26"/>
<dbReference type="EMBL" id="KK104065">
    <property type="protein sequence ID" value="KIY94489.1"/>
    <property type="molecule type" value="Genomic_DNA"/>
</dbReference>
<feature type="domain" description="Importin-7/11-like TPR repeats" evidence="1">
    <location>
        <begin position="253"/>
        <end position="602"/>
    </location>
</feature>
<dbReference type="SUPFAM" id="SSF48371">
    <property type="entry name" value="ARM repeat"/>
    <property type="match status" value="1"/>
</dbReference>
<proteinExistence type="predicted"/>
<dbReference type="Proteomes" id="UP000054498">
    <property type="component" value="Unassembled WGS sequence"/>
</dbReference>
<dbReference type="GO" id="GO:0006606">
    <property type="term" value="P:protein import into nucleus"/>
    <property type="evidence" value="ECO:0007669"/>
    <property type="project" value="TreeGrafter"/>
</dbReference>
<dbReference type="Gene3D" id="1.25.10.10">
    <property type="entry name" value="Leucine-rich Repeat Variant"/>
    <property type="match status" value="1"/>
</dbReference>
<dbReference type="InterPro" id="IPR011989">
    <property type="entry name" value="ARM-like"/>
</dbReference>
<dbReference type="GO" id="GO:0005829">
    <property type="term" value="C:cytosol"/>
    <property type="evidence" value="ECO:0007669"/>
    <property type="project" value="TreeGrafter"/>
</dbReference>
<name>A0A0D2LS26_9CHLO</name>
<reference evidence="2 3" key="1">
    <citation type="journal article" date="2013" name="BMC Genomics">
        <title>Reconstruction of the lipid metabolism for the microalga Monoraphidium neglectum from its genome sequence reveals characteristics suitable for biofuel production.</title>
        <authorList>
            <person name="Bogen C."/>
            <person name="Al-Dilaimi A."/>
            <person name="Albersmeier A."/>
            <person name="Wichmann J."/>
            <person name="Grundmann M."/>
            <person name="Rupp O."/>
            <person name="Lauersen K.J."/>
            <person name="Blifernez-Klassen O."/>
            <person name="Kalinowski J."/>
            <person name="Goesmann A."/>
            <person name="Mussgnug J.H."/>
            <person name="Kruse O."/>
        </authorList>
    </citation>
    <scope>NUCLEOTIDE SEQUENCE [LARGE SCALE GENOMIC DNA]</scope>
    <source>
        <strain evidence="2 3">SAG 48.87</strain>
    </source>
</reference>
<organism evidence="2 3">
    <name type="scientific">Monoraphidium neglectum</name>
    <dbReference type="NCBI Taxonomy" id="145388"/>
    <lineage>
        <taxon>Eukaryota</taxon>
        <taxon>Viridiplantae</taxon>
        <taxon>Chlorophyta</taxon>
        <taxon>core chlorophytes</taxon>
        <taxon>Chlorophyceae</taxon>
        <taxon>CS clade</taxon>
        <taxon>Sphaeropleales</taxon>
        <taxon>Selenastraceae</taxon>
        <taxon>Monoraphidium</taxon>
    </lineage>
</organism>
<dbReference type="Pfam" id="PF25758">
    <property type="entry name" value="TPR_IPO11"/>
    <property type="match status" value="1"/>
</dbReference>
<dbReference type="GeneID" id="25730939"/>
<dbReference type="GO" id="GO:0005635">
    <property type="term" value="C:nuclear envelope"/>
    <property type="evidence" value="ECO:0007669"/>
    <property type="project" value="TreeGrafter"/>
</dbReference>
<protein>
    <recommendedName>
        <fullName evidence="1">Importin-7/11-like TPR repeats domain-containing protein</fullName>
    </recommendedName>
</protein>
<feature type="non-terminal residue" evidence="2">
    <location>
        <position position="621"/>
    </location>
</feature>
<dbReference type="PANTHER" id="PTHR10997:SF7">
    <property type="entry name" value="IMPORTIN-11"/>
    <property type="match status" value="1"/>
</dbReference>
<accession>A0A0D2LS26</accession>
<evidence type="ECO:0000259" key="1">
    <source>
        <dbReference type="Pfam" id="PF25758"/>
    </source>
</evidence>
<dbReference type="PANTHER" id="PTHR10997">
    <property type="entry name" value="IMPORTIN-7, 8, 11"/>
    <property type="match status" value="1"/>
</dbReference>
<dbReference type="OrthoDB" id="361693at2759"/>
<keyword evidence="3" id="KW-1185">Reference proteome</keyword>